<dbReference type="SUPFAM" id="SSF69593">
    <property type="entry name" value="Glycerol-3-phosphate (1)-acyltransferase"/>
    <property type="match status" value="1"/>
</dbReference>
<dbReference type="eggNOG" id="COG0204">
    <property type="taxonomic scope" value="Bacteria"/>
</dbReference>
<dbReference type="PANTHER" id="PTHR10434:SF11">
    <property type="entry name" value="1-ACYL-SN-GLYCEROL-3-PHOSPHATE ACYLTRANSFERASE"/>
    <property type="match status" value="1"/>
</dbReference>
<organism evidence="5 6">
    <name type="scientific">Prochlorococcus marinus (strain MIT 9312)</name>
    <dbReference type="NCBI Taxonomy" id="74546"/>
    <lineage>
        <taxon>Bacteria</taxon>
        <taxon>Bacillati</taxon>
        <taxon>Cyanobacteriota</taxon>
        <taxon>Cyanophyceae</taxon>
        <taxon>Synechococcales</taxon>
        <taxon>Prochlorococcaceae</taxon>
        <taxon>Prochlorococcus</taxon>
    </lineage>
</organism>
<protein>
    <submittedName>
        <fullName evidence="5">Phospholipid/glycerol acyltransferase</fullName>
    </submittedName>
</protein>
<dbReference type="KEGG" id="pmi:PMT9312_1119"/>
<keyword evidence="1 5" id="KW-0808">Transferase</keyword>
<dbReference type="AlphaFoldDB" id="Q31AB7"/>
<dbReference type="HOGENOM" id="CLU_027938_3_0_3"/>
<dbReference type="SMART" id="SM00563">
    <property type="entry name" value="PlsC"/>
    <property type="match status" value="1"/>
</dbReference>
<keyword evidence="3" id="KW-0472">Membrane</keyword>
<evidence type="ECO:0000313" key="5">
    <source>
        <dbReference type="EMBL" id="ABB50178.1"/>
    </source>
</evidence>
<accession>Q31AB7</accession>
<keyword evidence="2 5" id="KW-0012">Acyltransferase</keyword>
<name>Q31AB7_PROM9</name>
<keyword evidence="3" id="KW-0812">Transmembrane</keyword>
<reference evidence="6" key="1">
    <citation type="submission" date="2005-07" db="EMBL/GenBank/DDBJ databases">
        <title>Complete sequence of Prochlorococcus marinus str. MIT 9312.</title>
        <authorList>
            <consortium name="US DOE Joint Genome Institute"/>
            <person name="Copeland A."/>
            <person name="Lucas S."/>
            <person name="Lapidus A."/>
            <person name="Barry K."/>
            <person name="Detter J.C."/>
            <person name="Glavina T."/>
            <person name="Hammon N."/>
            <person name="Israni S."/>
            <person name="Pitluck S."/>
            <person name="Thiel J."/>
            <person name="Schmutz J."/>
            <person name="Larimer F."/>
            <person name="Land M."/>
            <person name="Kyrpides N."/>
            <person name="Lykidis A."/>
            <person name="Richardson P."/>
        </authorList>
    </citation>
    <scope>NUCLEOTIDE SEQUENCE [LARGE SCALE GENOMIC DNA]</scope>
    <source>
        <strain evidence="6">MIT 9312</strain>
    </source>
</reference>
<dbReference type="InterPro" id="IPR002123">
    <property type="entry name" value="Plipid/glycerol_acylTrfase"/>
</dbReference>
<dbReference type="Proteomes" id="UP000002715">
    <property type="component" value="Chromosome"/>
</dbReference>
<dbReference type="EMBL" id="CP000111">
    <property type="protein sequence ID" value="ABB50178.1"/>
    <property type="molecule type" value="Genomic_DNA"/>
</dbReference>
<sequence length="224" mass="26039">MKKNSLDIWHKINPLLGFIAMFVTQDVVLRFFFRKKKILKNGFSIPMNSSIILAPTHRSRWDGLILTMAMGRRVTKKDCRFMVTKSEMRGIQGWFLKRLGCFSINQFSPSLSALRYAIDLIEKREQLVIFPEGKINKYGKKLILKEGLYRLARLATKKTESIIIIPIGIAYSKISPNFRSEFCLSFGQPIAMNDYLNFTIKEFNKFLNEKMLKEEEIALKNVGR</sequence>
<dbReference type="GO" id="GO:0006654">
    <property type="term" value="P:phosphatidic acid biosynthetic process"/>
    <property type="evidence" value="ECO:0007669"/>
    <property type="project" value="TreeGrafter"/>
</dbReference>
<dbReference type="PANTHER" id="PTHR10434">
    <property type="entry name" value="1-ACYL-SN-GLYCEROL-3-PHOSPHATE ACYLTRANSFERASE"/>
    <property type="match status" value="1"/>
</dbReference>
<feature type="transmembrane region" description="Helical" evidence="3">
    <location>
        <begin position="12"/>
        <end position="33"/>
    </location>
</feature>
<dbReference type="GO" id="GO:0003841">
    <property type="term" value="F:1-acylglycerol-3-phosphate O-acyltransferase activity"/>
    <property type="evidence" value="ECO:0007669"/>
    <property type="project" value="TreeGrafter"/>
</dbReference>
<evidence type="ECO:0000256" key="1">
    <source>
        <dbReference type="ARBA" id="ARBA00022679"/>
    </source>
</evidence>
<keyword evidence="3" id="KW-1133">Transmembrane helix</keyword>
<feature type="domain" description="Phospholipid/glycerol acyltransferase" evidence="4">
    <location>
        <begin position="51"/>
        <end position="172"/>
    </location>
</feature>
<dbReference type="CDD" id="cd07989">
    <property type="entry name" value="LPLAT_AGPAT-like"/>
    <property type="match status" value="1"/>
</dbReference>
<evidence type="ECO:0000313" key="6">
    <source>
        <dbReference type="Proteomes" id="UP000002715"/>
    </source>
</evidence>
<gene>
    <name evidence="5" type="ordered locus">PMT9312_1119</name>
</gene>
<dbReference type="Pfam" id="PF01553">
    <property type="entry name" value="Acyltransferase"/>
    <property type="match status" value="1"/>
</dbReference>
<evidence type="ECO:0000256" key="2">
    <source>
        <dbReference type="ARBA" id="ARBA00023315"/>
    </source>
</evidence>
<dbReference type="STRING" id="74546.PMT9312_1119"/>
<evidence type="ECO:0000256" key="3">
    <source>
        <dbReference type="SAM" id="Phobius"/>
    </source>
</evidence>
<evidence type="ECO:0000259" key="4">
    <source>
        <dbReference type="SMART" id="SM00563"/>
    </source>
</evidence>
<proteinExistence type="predicted"/>